<dbReference type="PANTHER" id="PTHR20941">
    <property type="entry name" value="FOLATE SYNTHESIS PROTEINS"/>
    <property type="match status" value="1"/>
</dbReference>
<keyword evidence="2 4" id="KW-0808">Transferase</keyword>
<dbReference type="PROSITE" id="PS00792">
    <property type="entry name" value="DHPS_1"/>
    <property type="match status" value="1"/>
</dbReference>
<proteinExistence type="inferred from homology"/>
<evidence type="ECO:0000256" key="1">
    <source>
        <dbReference type="ARBA" id="ARBA00009503"/>
    </source>
</evidence>
<evidence type="ECO:0000256" key="2">
    <source>
        <dbReference type="RuleBase" id="RU361205"/>
    </source>
</evidence>
<comment type="function">
    <text evidence="2">Catalyzes the condensation of para-aminobenzoate (pABA) with 6-hydroxymethyl-7,8-dihydropterin diphosphate (DHPt-PP) to form 7,8-dihydropteroate (H2Pte), the immediate precursor of folate derivatives.</text>
</comment>
<dbReference type="Gene3D" id="3.20.20.20">
    <property type="entry name" value="Dihydropteroate synthase-like"/>
    <property type="match status" value="1"/>
</dbReference>
<reference evidence="4 5" key="1">
    <citation type="submission" date="2024-09" db="EMBL/GenBank/DDBJ databases">
        <authorList>
            <person name="Sun Q."/>
            <person name="Mori K."/>
        </authorList>
    </citation>
    <scope>NUCLEOTIDE SEQUENCE [LARGE SCALE GENOMIC DNA]</scope>
    <source>
        <strain evidence="4 5">JCM 14321</strain>
    </source>
</reference>
<evidence type="ECO:0000313" key="4">
    <source>
        <dbReference type="EMBL" id="MFB9641825.1"/>
    </source>
</evidence>
<dbReference type="PANTHER" id="PTHR20941:SF8">
    <property type="entry name" value="INACTIVE DIHYDROPTEROATE SYNTHASE 2"/>
    <property type="match status" value="1"/>
</dbReference>
<dbReference type="Pfam" id="PF00809">
    <property type="entry name" value="Pterin_bind"/>
    <property type="match status" value="1"/>
</dbReference>
<sequence>MTGALPTGWADPNLADPVRRIAGREVDFRRTIAIMAVVNRTPDSFYDRGATFGLDAAVAAAHRAIDAGAAWIDIGGAKFGPGPAVPVAEEIDRVVPVVAALAGSGAALSVDTFHAEVAAAAIAAGADVVNDTTGVHDPALAEVVADSEATLVITHSRAEPRQWFPRPQYDDVVGEISAFLEQRVALAVSRGVPESRIVLDPGHDLNKNTLQTLELTRRFAEFTRLGFPLVAAVSNKDFIGESLDRPRGERLAGSIAAAVFCALQGARILRMHNIAESVDAARMVEAIMGWREPAYLKHNMLDGPNEEP</sequence>
<keyword evidence="2" id="KW-0289">Folate biosynthesis</keyword>
<dbReference type="PROSITE" id="PS50972">
    <property type="entry name" value="PTERIN_BINDING"/>
    <property type="match status" value="1"/>
</dbReference>
<gene>
    <name evidence="4" type="primary">folP</name>
    <name evidence="4" type="ORF">ACFFQV_05910</name>
</gene>
<dbReference type="InterPro" id="IPR006390">
    <property type="entry name" value="DHP_synth_dom"/>
</dbReference>
<evidence type="ECO:0000259" key="3">
    <source>
        <dbReference type="PROSITE" id="PS50972"/>
    </source>
</evidence>
<keyword evidence="5" id="KW-1185">Reference proteome</keyword>
<evidence type="ECO:0000313" key="5">
    <source>
        <dbReference type="Proteomes" id="UP001589667"/>
    </source>
</evidence>
<dbReference type="InterPro" id="IPR011005">
    <property type="entry name" value="Dihydropteroate_synth-like_sf"/>
</dbReference>
<comment type="caution">
    <text evidence="4">The sequence shown here is derived from an EMBL/GenBank/DDBJ whole genome shotgun (WGS) entry which is preliminary data.</text>
</comment>
<keyword evidence="2" id="KW-0460">Magnesium</keyword>
<accession>A0ABV5SN97</accession>
<dbReference type="Proteomes" id="UP001589667">
    <property type="component" value="Unassembled WGS sequence"/>
</dbReference>
<feature type="domain" description="Pterin-binding" evidence="3">
    <location>
        <begin position="32"/>
        <end position="282"/>
    </location>
</feature>
<dbReference type="EC" id="2.5.1.15" evidence="2"/>
<dbReference type="GO" id="GO:0004156">
    <property type="term" value="F:dihydropteroate synthase activity"/>
    <property type="evidence" value="ECO:0007669"/>
    <property type="project" value="UniProtKB-EC"/>
</dbReference>
<protein>
    <recommendedName>
        <fullName evidence="2">Dihydropteroate synthase</fullName>
        <shortName evidence="2">DHPS</shortName>
        <ecNumber evidence="2">2.5.1.15</ecNumber>
    </recommendedName>
    <alternativeName>
        <fullName evidence="2">Dihydropteroate pyrophosphorylase</fullName>
    </alternativeName>
</protein>
<comment type="cofactor">
    <cofactor evidence="2">
        <name>Mg(2+)</name>
        <dbReference type="ChEBI" id="CHEBI:18420"/>
    </cofactor>
</comment>
<dbReference type="InterPro" id="IPR000489">
    <property type="entry name" value="Pterin-binding_dom"/>
</dbReference>
<dbReference type="EMBL" id="JBHMBL010000001">
    <property type="protein sequence ID" value="MFB9641825.1"/>
    <property type="molecule type" value="Genomic_DNA"/>
</dbReference>
<keyword evidence="2" id="KW-0479">Metal-binding</keyword>
<name>A0ABV5SN97_9MICO</name>
<dbReference type="InterPro" id="IPR045031">
    <property type="entry name" value="DHP_synth-like"/>
</dbReference>
<dbReference type="RefSeq" id="WP_376863119.1">
    <property type="nucleotide sequence ID" value="NZ_BAAANI010000006.1"/>
</dbReference>
<dbReference type="SUPFAM" id="SSF51717">
    <property type="entry name" value="Dihydropteroate synthetase-like"/>
    <property type="match status" value="1"/>
</dbReference>
<organism evidence="4 5">
    <name type="scientific">Agromyces lapidis</name>
    <dbReference type="NCBI Taxonomy" id="279574"/>
    <lineage>
        <taxon>Bacteria</taxon>
        <taxon>Bacillati</taxon>
        <taxon>Actinomycetota</taxon>
        <taxon>Actinomycetes</taxon>
        <taxon>Micrococcales</taxon>
        <taxon>Microbacteriaceae</taxon>
        <taxon>Agromyces</taxon>
    </lineage>
</organism>
<comment type="pathway">
    <text evidence="2">Cofactor biosynthesis; tetrahydrofolate biosynthesis; 7,8-dihydrofolate from 2-amino-4-hydroxy-6-hydroxymethyl-7,8-dihydropteridine diphosphate and 4-aminobenzoate: step 1/2.</text>
</comment>
<dbReference type="NCBIfam" id="TIGR01496">
    <property type="entry name" value="DHPS"/>
    <property type="match status" value="1"/>
</dbReference>
<comment type="similarity">
    <text evidence="1 2">Belongs to the DHPS family.</text>
</comment>